<accession>A0AAX0WTV0</accession>
<dbReference type="Proteomes" id="UP000192511">
    <property type="component" value="Unassembled WGS sequence"/>
</dbReference>
<evidence type="ECO:0000313" key="3">
    <source>
        <dbReference type="Proteomes" id="UP000192511"/>
    </source>
</evidence>
<evidence type="ECO:0000256" key="1">
    <source>
        <dbReference type="SAM" id="Coils"/>
    </source>
</evidence>
<reference evidence="2" key="1">
    <citation type="submission" date="2017-12" db="EMBL/GenBank/DDBJ databases">
        <title>FDA dAtabase for Regulatory Grade micrObial Sequences (FDA-ARGOS): Supporting development and validation of Infectious Disease Dx tests.</title>
        <authorList>
            <person name="Kerrigan L."/>
            <person name="Tallon L.J."/>
            <person name="Sadzewicz L."/>
            <person name="Sengamalay N."/>
            <person name="Ott S."/>
            <person name="Godinez A."/>
            <person name="Nagaraj S."/>
            <person name="Vavikolanu K."/>
            <person name="Vyas G."/>
            <person name="Nadendla S."/>
            <person name="Aluvathingal J."/>
            <person name="Sichtig H."/>
        </authorList>
    </citation>
    <scope>NUCLEOTIDE SEQUENCE [LARGE SCALE GENOMIC DNA]</scope>
    <source>
        <strain evidence="2">FDAARGOS_200</strain>
    </source>
</reference>
<organism evidence="2 3">
    <name type="scientific">Legionella anisa</name>
    <dbReference type="NCBI Taxonomy" id="28082"/>
    <lineage>
        <taxon>Bacteria</taxon>
        <taxon>Pseudomonadati</taxon>
        <taxon>Pseudomonadota</taxon>
        <taxon>Gammaproteobacteria</taxon>
        <taxon>Legionellales</taxon>
        <taxon>Legionellaceae</taxon>
        <taxon>Legionella</taxon>
    </lineage>
</organism>
<dbReference type="GeneID" id="98066334"/>
<dbReference type="RefSeq" id="WP_019235114.1">
    <property type="nucleotide sequence ID" value="NZ_CAAAHR010000021.1"/>
</dbReference>
<gene>
    <name evidence="2" type="ORF">A6J39_009200</name>
</gene>
<keyword evidence="3" id="KW-1185">Reference proteome</keyword>
<name>A0AAX0WTV0_9GAMM</name>
<keyword evidence="1" id="KW-0175">Coiled coil</keyword>
<proteinExistence type="predicted"/>
<dbReference type="AlphaFoldDB" id="A0AAX0WTV0"/>
<evidence type="ECO:0008006" key="4">
    <source>
        <dbReference type="Google" id="ProtNLM"/>
    </source>
</evidence>
<comment type="caution">
    <text evidence="2">The sequence shown here is derived from an EMBL/GenBank/DDBJ whole genome shotgun (WGS) entry which is preliminary data.</text>
</comment>
<dbReference type="EMBL" id="NBTX02000004">
    <property type="protein sequence ID" value="PNL61375.1"/>
    <property type="molecule type" value="Genomic_DNA"/>
</dbReference>
<protein>
    <recommendedName>
        <fullName evidence="4">Purine NTPase</fullName>
    </recommendedName>
</protein>
<sequence>MLTDALLDRTVIILSSYNGQTKEDPAFDLYKLGIKNAFIGFIEQCKLLPLAQQLEHIAKEMKEKTGGMAAKIEHESSQKRTWTLVFTLAALALERKQSLPANHPEIVPIDKLLSGLSNGWVHGFGSIGLGLKLNEEAINNLIKGMKEWIQNFDINQGMQNKHEVLLALYAAACSLEEKLSSYRIVPKKFKDEMATIKTLVANKFNDLKNKLEEENKNRINSALQVLGPDEDPLYRQFKEQIIRLKTQQEAMQQKRDSFPKDKLNRLQELHLLLKKQEVLSETEILSQFWEKYNTPEKFTEILNDLEIPVSERPGWQEYYNYQHGSFRQQLFSVFLTVSWGIPQLLGGVPSNTISVDSLSSKSGAVIQRLEVMRAEINQLKLIPDEENPSQLFESIEQNLKVLSGFKKVSLESITEQFEKSRGGQASTKALVQVNSDIDLLKKNLHAQKLLVESLQNIYAQINKIKHHVDCNELEKTYEALLDKVVKTISYTEIPSDLPTSQKINTLSLSIDRAIDNVEGIQRSLNLIVHAKQKAMIALVNQFVNNKENTWGHKFLLIFSPAYKEMFNELKEAVSAKDPTKQESSFNRIKEILGLSEEQPSKKEIKKQFTLLQKQAKAALDDQVMIATPDNHVK</sequence>
<evidence type="ECO:0000313" key="2">
    <source>
        <dbReference type="EMBL" id="PNL61375.1"/>
    </source>
</evidence>
<feature type="coiled-coil region" evidence="1">
    <location>
        <begin position="197"/>
        <end position="254"/>
    </location>
</feature>